<sequence>MNESGQRPLSPSPPPPGDLLPRRRRQASLPAPAPVQATPAPNGDRRDDVGLLSFVTTSPREEQNRFAEPDPEAFLPDGFLQRTSDRGLVLKNWAPQAEVVQHEAVGAFATHCGWNSALEAIMAGVPMICWPLYAEQRLNKVHLVEEMRIGVAVEGYEEELVKSQEVEAKVRLLMESDQGKELRDRVAMAKEMAAHAIEEGGSSDVAFYAFLKHLEVSKLDNTKVG</sequence>
<dbReference type="SUPFAM" id="SSF53756">
    <property type="entry name" value="UDP-Glycosyltransferase/glycogen phosphorylase"/>
    <property type="match status" value="1"/>
</dbReference>
<dbReference type="Gene3D" id="3.40.50.2000">
    <property type="entry name" value="Glycogen Phosphorylase B"/>
    <property type="match status" value="1"/>
</dbReference>
<evidence type="ECO:0000313" key="4">
    <source>
        <dbReference type="EMBL" id="KAK1601159.1"/>
    </source>
</evidence>
<name>A0AAD8VCC1_LOLMU</name>
<dbReference type="GO" id="GO:0035251">
    <property type="term" value="F:UDP-glucosyltransferase activity"/>
    <property type="evidence" value="ECO:0007669"/>
    <property type="project" value="InterPro"/>
</dbReference>
<dbReference type="CDD" id="cd03784">
    <property type="entry name" value="GT1_Gtf-like"/>
    <property type="match status" value="1"/>
</dbReference>
<evidence type="ECO:0000313" key="5">
    <source>
        <dbReference type="Proteomes" id="UP001231189"/>
    </source>
</evidence>
<evidence type="ECO:0000256" key="3">
    <source>
        <dbReference type="SAM" id="MobiDB-lite"/>
    </source>
</evidence>
<evidence type="ECO:0000256" key="1">
    <source>
        <dbReference type="ARBA" id="ARBA00009995"/>
    </source>
</evidence>
<evidence type="ECO:0000256" key="2">
    <source>
        <dbReference type="ARBA" id="ARBA00022679"/>
    </source>
</evidence>
<feature type="region of interest" description="Disordered" evidence="3">
    <location>
        <begin position="1"/>
        <end position="51"/>
    </location>
</feature>
<keyword evidence="2" id="KW-0808">Transferase</keyword>
<evidence type="ECO:0008006" key="6">
    <source>
        <dbReference type="Google" id="ProtNLM"/>
    </source>
</evidence>
<accession>A0AAD8VCC1</accession>
<protein>
    <recommendedName>
        <fullName evidence="6">UDP-glycosyltransferases domain-containing protein</fullName>
    </recommendedName>
</protein>
<proteinExistence type="inferred from homology"/>
<dbReference type="Pfam" id="PF00201">
    <property type="entry name" value="UDPGT"/>
    <property type="match status" value="1"/>
</dbReference>
<dbReference type="InterPro" id="IPR050481">
    <property type="entry name" value="UDP-glycosyltransf_plant"/>
</dbReference>
<dbReference type="EMBL" id="JAUUTY010000498">
    <property type="protein sequence ID" value="KAK1601159.1"/>
    <property type="molecule type" value="Genomic_DNA"/>
</dbReference>
<comment type="caution">
    <text evidence="4">The sequence shown here is derived from an EMBL/GenBank/DDBJ whole genome shotgun (WGS) entry which is preliminary data.</text>
</comment>
<dbReference type="AlphaFoldDB" id="A0AAD8VCC1"/>
<gene>
    <name evidence="4" type="ORF">QYE76_059329</name>
</gene>
<dbReference type="PANTHER" id="PTHR48048">
    <property type="entry name" value="GLYCOSYLTRANSFERASE"/>
    <property type="match status" value="1"/>
</dbReference>
<organism evidence="4 5">
    <name type="scientific">Lolium multiflorum</name>
    <name type="common">Italian ryegrass</name>
    <name type="synonym">Lolium perenne subsp. multiflorum</name>
    <dbReference type="NCBI Taxonomy" id="4521"/>
    <lineage>
        <taxon>Eukaryota</taxon>
        <taxon>Viridiplantae</taxon>
        <taxon>Streptophyta</taxon>
        <taxon>Embryophyta</taxon>
        <taxon>Tracheophyta</taxon>
        <taxon>Spermatophyta</taxon>
        <taxon>Magnoliopsida</taxon>
        <taxon>Liliopsida</taxon>
        <taxon>Poales</taxon>
        <taxon>Poaceae</taxon>
        <taxon>BOP clade</taxon>
        <taxon>Pooideae</taxon>
        <taxon>Poodae</taxon>
        <taxon>Poeae</taxon>
        <taxon>Poeae Chloroplast Group 2 (Poeae type)</taxon>
        <taxon>Loliodinae</taxon>
        <taxon>Loliinae</taxon>
        <taxon>Lolium</taxon>
    </lineage>
</organism>
<reference evidence="4" key="1">
    <citation type="submission" date="2023-07" db="EMBL/GenBank/DDBJ databases">
        <title>A chromosome-level genome assembly of Lolium multiflorum.</title>
        <authorList>
            <person name="Chen Y."/>
            <person name="Copetti D."/>
            <person name="Kolliker R."/>
            <person name="Studer B."/>
        </authorList>
    </citation>
    <scope>NUCLEOTIDE SEQUENCE</scope>
    <source>
        <strain evidence="4">02402/16</strain>
        <tissue evidence="4">Leaf</tissue>
    </source>
</reference>
<dbReference type="PANTHER" id="PTHR48048:SF60">
    <property type="entry name" value="GLYCOSYLTRANSFERASE"/>
    <property type="match status" value="1"/>
</dbReference>
<dbReference type="FunFam" id="3.40.50.2000:FF:000056">
    <property type="entry name" value="Glycosyltransferase"/>
    <property type="match status" value="1"/>
</dbReference>
<comment type="similarity">
    <text evidence="1">Belongs to the UDP-glycosyltransferase family.</text>
</comment>
<keyword evidence="5" id="KW-1185">Reference proteome</keyword>
<dbReference type="Proteomes" id="UP001231189">
    <property type="component" value="Unassembled WGS sequence"/>
</dbReference>
<dbReference type="InterPro" id="IPR002213">
    <property type="entry name" value="UDP_glucos_trans"/>
</dbReference>